<evidence type="ECO:0000313" key="3">
    <source>
        <dbReference type="Proteomes" id="UP001204953"/>
    </source>
</evidence>
<evidence type="ECO:0000256" key="1">
    <source>
        <dbReference type="SAM" id="Phobius"/>
    </source>
</evidence>
<keyword evidence="1" id="KW-1133">Transmembrane helix</keyword>
<proteinExistence type="predicted"/>
<comment type="caution">
    <text evidence="2">The sequence shown here is derived from an EMBL/GenBank/DDBJ whole genome shotgun (WGS) entry which is preliminary data.</text>
</comment>
<dbReference type="AlphaFoldDB" id="A0AAE3GQY2"/>
<reference evidence="2" key="1">
    <citation type="submission" date="2022-06" db="EMBL/GenBank/DDBJ databases">
        <title>New cyanobacteria of genus Symplocastrum in benthos of Lake Baikal.</title>
        <authorList>
            <person name="Sorokovikova E."/>
            <person name="Tikhonova I."/>
            <person name="Krasnopeev A."/>
            <person name="Evseev P."/>
            <person name="Gladkikh A."/>
            <person name="Belykh O."/>
        </authorList>
    </citation>
    <scope>NUCLEOTIDE SEQUENCE</scope>
    <source>
        <strain evidence="2">BBK-W-15</strain>
    </source>
</reference>
<accession>A0AAE3GQY2</accession>
<name>A0AAE3GQY2_9CYAN</name>
<feature type="transmembrane region" description="Helical" evidence="1">
    <location>
        <begin position="34"/>
        <end position="59"/>
    </location>
</feature>
<protein>
    <submittedName>
        <fullName evidence="2">Uncharacterized protein</fullName>
    </submittedName>
</protein>
<sequence>MVIETLSYFFSGDLLAAALRYRNSHPNPPSIVQLSAGLVIGYWLFVVCYWLFVVCYWLFVVCSF</sequence>
<gene>
    <name evidence="2" type="ORF">NJ959_11490</name>
</gene>
<keyword evidence="1" id="KW-0472">Membrane</keyword>
<organism evidence="2 3">
    <name type="scientific">Limnofasciculus baicalensis BBK-W-15</name>
    <dbReference type="NCBI Taxonomy" id="2699891"/>
    <lineage>
        <taxon>Bacteria</taxon>
        <taxon>Bacillati</taxon>
        <taxon>Cyanobacteriota</taxon>
        <taxon>Cyanophyceae</taxon>
        <taxon>Coleofasciculales</taxon>
        <taxon>Coleofasciculaceae</taxon>
        <taxon>Limnofasciculus</taxon>
        <taxon>Limnofasciculus baicalensis</taxon>
    </lineage>
</organism>
<evidence type="ECO:0000313" key="2">
    <source>
        <dbReference type="EMBL" id="MCP2729080.1"/>
    </source>
</evidence>
<keyword evidence="3" id="KW-1185">Reference proteome</keyword>
<dbReference type="EMBL" id="JAMZMM010000091">
    <property type="protein sequence ID" value="MCP2729080.1"/>
    <property type="molecule type" value="Genomic_DNA"/>
</dbReference>
<keyword evidence="1" id="KW-0812">Transmembrane</keyword>
<dbReference type="Proteomes" id="UP001204953">
    <property type="component" value="Unassembled WGS sequence"/>
</dbReference>